<keyword evidence="2" id="KW-0560">Oxidoreductase</keyword>
<evidence type="ECO:0000256" key="2">
    <source>
        <dbReference type="ARBA" id="ARBA00023002"/>
    </source>
</evidence>
<sequence>MQEKAPLYTVITGASKGLGKELAIACARRSKNLILISLPMEGLQELANELSTDYGIQTVALEVDLSSENGIENLCSKIEEHYAIDTLINNAGIGGTRPFEQSSESYLVNILRLNVQALVLMTHRLLPLLKKSPKAYILNISSMAAFGAMPFKTVYPASKAFVYSFSRGLQEELKDFNISVSVAHPGGMATCPENAQRMASHNILVRSAFMDPAEVAEKCISKMLRRDKVILPGLWNKIHRLFFLLCPESLRLSIFSRQIKKEMKIKPQTAGH</sequence>
<dbReference type="EMBL" id="BQKE01000001">
    <property type="protein sequence ID" value="GJM60130.1"/>
    <property type="molecule type" value="Genomic_DNA"/>
</dbReference>
<dbReference type="GO" id="GO:0016491">
    <property type="term" value="F:oxidoreductase activity"/>
    <property type="evidence" value="ECO:0007669"/>
    <property type="project" value="UniProtKB-KW"/>
</dbReference>
<dbReference type="RefSeq" id="WP_072159013.1">
    <property type="nucleotide sequence ID" value="NZ_BQKE01000001.1"/>
</dbReference>
<name>A0AAN5AI79_9BACT</name>
<dbReference type="InterPro" id="IPR036291">
    <property type="entry name" value="NAD(P)-bd_dom_sf"/>
</dbReference>
<dbReference type="InterPro" id="IPR002347">
    <property type="entry name" value="SDR_fam"/>
</dbReference>
<comment type="similarity">
    <text evidence="1 3">Belongs to the short-chain dehydrogenases/reductases (SDR) family.</text>
</comment>
<comment type="caution">
    <text evidence="4">The sequence shown here is derived from an EMBL/GenBank/DDBJ whole genome shotgun (WGS) entry which is preliminary data.</text>
</comment>
<organism evidence="4 5">
    <name type="scientific">Persicobacter diffluens</name>
    <dbReference type="NCBI Taxonomy" id="981"/>
    <lineage>
        <taxon>Bacteria</taxon>
        <taxon>Pseudomonadati</taxon>
        <taxon>Bacteroidota</taxon>
        <taxon>Cytophagia</taxon>
        <taxon>Cytophagales</taxon>
        <taxon>Persicobacteraceae</taxon>
        <taxon>Persicobacter</taxon>
    </lineage>
</organism>
<evidence type="ECO:0000313" key="5">
    <source>
        <dbReference type="Proteomes" id="UP001310022"/>
    </source>
</evidence>
<keyword evidence="5" id="KW-1185">Reference proteome</keyword>
<dbReference type="Pfam" id="PF00106">
    <property type="entry name" value="adh_short"/>
    <property type="match status" value="1"/>
</dbReference>
<dbReference type="PRINTS" id="PR00080">
    <property type="entry name" value="SDRFAMILY"/>
</dbReference>
<evidence type="ECO:0000256" key="1">
    <source>
        <dbReference type="ARBA" id="ARBA00006484"/>
    </source>
</evidence>
<evidence type="ECO:0000256" key="3">
    <source>
        <dbReference type="RuleBase" id="RU000363"/>
    </source>
</evidence>
<reference evidence="4 5" key="1">
    <citation type="submission" date="2021-12" db="EMBL/GenBank/DDBJ databases">
        <title>Genome sequencing of bacteria with rrn-lacking chromosome and rrn-plasmid.</title>
        <authorList>
            <person name="Anda M."/>
            <person name="Iwasaki W."/>
        </authorList>
    </citation>
    <scope>NUCLEOTIDE SEQUENCE [LARGE SCALE GENOMIC DNA]</scope>
    <source>
        <strain evidence="4 5">NBRC 15940</strain>
    </source>
</reference>
<dbReference type="Gene3D" id="3.40.50.720">
    <property type="entry name" value="NAD(P)-binding Rossmann-like Domain"/>
    <property type="match status" value="1"/>
</dbReference>
<dbReference type="PRINTS" id="PR00081">
    <property type="entry name" value="GDHRDH"/>
</dbReference>
<dbReference type="AlphaFoldDB" id="A0AAN5AI79"/>
<dbReference type="InterPro" id="IPR020904">
    <property type="entry name" value="Sc_DH/Rdtase_CS"/>
</dbReference>
<dbReference type="Proteomes" id="UP001310022">
    <property type="component" value="Unassembled WGS sequence"/>
</dbReference>
<dbReference type="PROSITE" id="PS00061">
    <property type="entry name" value="ADH_SHORT"/>
    <property type="match status" value="1"/>
</dbReference>
<gene>
    <name evidence="4" type="ORF">PEDI_06820</name>
</gene>
<dbReference type="PIRSF" id="PIRSF000126">
    <property type="entry name" value="11-beta-HSD1"/>
    <property type="match status" value="1"/>
</dbReference>
<proteinExistence type="inferred from homology"/>
<evidence type="ECO:0000313" key="4">
    <source>
        <dbReference type="EMBL" id="GJM60130.1"/>
    </source>
</evidence>
<dbReference type="PANTHER" id="PTHR44196">
    <property type="entry name" value="DEHYDROGENASE/REDUCTASE SDR FAMILY MEMBER 7B"/>
    <property type="match status" value="1"/>
</dbReference>
<dbReference type="SUPFAM" id="SSF51735">
    <property type="entry name" value="NAD(P)-binding Rossmann-fold domains"/>
    <property type="match status" value="1"/>
</dbReference>
<dbReference type="PANTHER" id="PTHR44196:SF2">
    <property type="entry name" value="SHORT-CHAIN DEHYDROGENASE-RELATED"/>
    <property type="match status" value="1"/>
</dbReference>
<accession>A0AAN5AI79</accession>
<dbReference type="GO" id="GO:0016020">
    <property type="term" value="C:membrane"/>
    <property type="evidence" value="ECO:0007669"/>
    <property type="project" value="TreeGrafter"/>
</dbReference>
<protein>
    <submittedName>
        <fullName evidence="4">Short-chain dehydrogenase</fullName>
    </submittedName>
</protein>
<dbReference type="CDD" id="cd05233">
    <property type="entry name" value="SDR_c"/>
    <property type="match status" value="1"/>
</dbReference>